<dbReference type="PROSITE" id="PS50005">
    <property type="entry name" value="TPR"/>
    <property type="match status" value="3"/>
</dbReference>
<dbReference type="HOGENOM" id="CLU_506087_0_0_3"/>
<reference evidence="3 4" key="1">
    <citation type="journal article" date="2014" name="Appl. Environ. Microbiol.">
        <title>Elucidation of insertion elements encoded on plasmids and in vitro construction of shuttle vectors from the toxic cyanobacterium Planktothrix.</title>
        <authorList>
            <person name="Christiansen G."/>
            <person name="Goesmann A."/>
            <person name="Kurmayer R."/>
        </authorList>
    </citation>
    <scope>NUCLEOTIDE SEQUENCE [LARGE SCALE GENOMIC DNA]</scope>
    <source>
        <strain evidence="3 4">NIVA-CYA 126/8</strain>
    </source>
</reference>
<protein>
    <submittedName>
        <fullName evidence="3">N-acetylglucosaminyltransferase SPINDLY</fullName>
        <ecNumber evidence="3">2.4.1.-</ecNumber>
    </submittedName>
</protein>
<dbReference type="PANTHER" id="PTHR43685:SF2">
    <property type="entry name" value="GLYCOSYLTRANSFERASE 2-LIKE DOMAIN-CONTAINING PROTEIN"/>
    <property type="match status" value="1"/>
</dbReference>
<dbReference type="Pfam" id="PF00535">
    <property type="entry name" value="Glycos_transf_2"/>
    <property type="match status" value="1"/>
</dbReference>
<feature type="repeat" description="TPR" evidence="1">
    <location>
        <begin position="421"/>
        <end position="454"/>
    </location>
</feature>
<organism evidence="3 4">
    <name type="scientific">Planktothrix agardhii (strain NIVA-CYA 126/8)</name>
    <dbReference type="NCBI Taxonomy" id="388467"/>
    <lineage>
        <taxon>Bacteria</taxon>
        <taxon>Bacillati</taxon>
        <taxon>Cyanobacteriota</taxon>
        <taxon>Cyanophyceae</taxon>
        <taxon>Oscillatoriophycideae</taxon>
        <taxon>Oscillatoriales</taxon>
        <taxon>Microcoleaceae</taxon>
        <taxon>Planktothrix</taxon>
    </lineage>
</organism>
<keyword evidence="3" id="KW-0808">Transferase</keyword>
<dbReference type="InterPro" id="IPR011990">
    <property type="entry name" value="TPR-like_helical_dom_sf"/>
</dbReference>
<dbReference type="SUPFAM" id="SSF53448">
    <property type="entry name" value="Nucleotide-diphospho-sugar transferases"/>
    <property type="match status" value="1"/>
</dbReference>
<feature type="domain" description="Glycosyltransferase 2-like" evidence="2">
    <location>
        <begin position="24"/>
        <end position="154"/>
    </location>
</feature>
<dbReference type="Proteomes" id="UP000027395">
    <property type="component" value="Chromosome"/>
</dbReference>
<dbReference type="InterPro" id="IPR001173">
    <property type="entry name" value="Glyco_trans_2-like"/>
</dbReference>
<dbReference type="EMBL" id="CM002803">
    <property type="protein sequence ID" value="KEI66067.1"/>
    <property type="molecule type" value="Genomic_DNA"/>
</dbReference>
<dbReference type="AlphaFoldDB" id="A0A073CDR5"/>
<name>A0A073CDR5_PLAA1</name>
<evidence type="ECO:0000313" key="4">
    <source>
        <dbReference type="Proteomes" id="UP000027395"/>
    </source>
</evidence>
<dbReference type="RefSeq" id="WP_081846330.1">
    <property type="nucleotide sequence ID" value="NZ_CM002803.1"/>
</dbReference>
<feature type="repeat" description="TPR" evidence="1">
    <location>
        <begin position="492"/>
        <end position="525"/>
    </location>
</feature>
<dbReference type="EC" id="2.4.1.-" evidence="3"/>
<feature type="repeat" description="TPR" evidence="1">
    <location>
        <begin position="354"/>
        <end position="387"/>
    </location>
</feature>
<evidence type="ECO:0000313" key="3">
    <source>
        <dbReference type="EMBL" id="KEI66067.1"/>
    </source>
</evidence>
<evidence type="ECO:0000256" key="1">
    <source>
        <dbReference type="PROSITE-ProRule" id="PRU00339"/>
    </source>
</evidence>
<dbReference type="eggNOG" id="COG0457">
    <property type="taxonomic scope" value="Bacteria"/>
</dbReference>
<dbReference type="InterPro" id="IPR019734">
    <property type="entry name" value="TPR_rpt"/>
</dbReference>
<dbReference type="SMART" id="SM00028">
    <property type="entry name" value="TPR"/>
    <property type="match status" value="5"/>
</dbReference>
<dbReference type="Pfam" id="PF13432">
    <property type="entry name" value="TPR_16"/>
    <property type="match status" value="1"/>
</dbReference>
<dbReference type="eggNOG" id="COG1215">
    <property type="taxonomic scope" value="Bacteria"/>
</dbReference>
<keyword evidence="1" id="KW-0802">TPR repeat</keyword>
<dbReference type="Gene3D" id="1.25.40.10">
    <property type="entry name" value="Tetratricopeptide repeat domain"/>
    <property type="match status" value="2"/>
</dbReference>
<dbReference type="Gene3D" id="3.90.550.10">
    <property type="entry name" value="Spore Coat Polysaccharide Biosynthesis Protein SpsA, Chain A"/>
    <property type="match status" value="1"/>
</dbReference>
<sequence length="538" mass="62241">MNTPDLYPPPVLPVPTDFRRPFWSVMIPTFNCADYLVETLKSVLQQAPGPEEMHIEVIDDCSTKDDPEKVVREIGKGRVQFYRQPKNGGAIPNFNTCVHRSIGYWVHVLHGDDYVLPGFYEALRAGCESSPEIGAAHCRNAYVDEYGKWTAISFQHRPTPGINVHFLHNQAVINQIMTPSIVVKREVYERVGAFNPKYPHSADWDMWNRAGRYYQVWCEPKVLACYREHTASDTSKLKKTGANIRDGHQYIRNQYEHLPPQEGEEITRQALKQHAYYANWIAERMLGFGDLDAAIAQLEEGLNCYYLPELALKKQKVERLKQSNFVSSSTLESKQTENLIKHYEQVLSLNPEDWEAHTRLGEFYYIQNDLEKSLYHSKNALRIRPDANIYKNLGDVMQQQGNLEAAFQFYSKAKELRWDWAEIHGCLGTILSKRGRWKQALEEYIVALTIQPNFALVYWHLHQVWQEMERPKEAVSCLYQAFRLDVRLATQIEEFVKLGNQLLVYDKLSEAISCFQYVLQVNPNLEEAQRGLAKASTT</sequence>
<accession>A0A073CDR5</accession>
<dbReference type="PANTHER" id="PTHR43685">
    <property type="entry name" value="GLYCOSYLTRANSFERASE"/>
    <property type="match status" value="1"/>
</dbReference>
<dbReference type="PATRIC" id="fig|388467.6.peg.872"/>
<dbReference type="InterPro" id="IPR050834">
    <property type="entry name" value="Glycosyltransf_2"/>
</dbReference>
<proteinExistence type="predicted"/>
<gene>
    <name evidence="3" type="ORF">A19Y_0935</name>
</gene>
<keyword evidence="4" id="KW-1185">Reference proteome</keyword>
<keyword evidence="3" id="KW-0328">Glycosyltransferase</keyword>
<dbReference type="InterPro" id="IPR029044">
    <property type="entry name" value="Nucleotide-diphossugar_trans"/>
</dbReference>
<evidence type="ECO:0000259" key="2">
    <source>
        <dbReference type="Pfam" id="PF00535"/>
    </source>
</evidence>
<dbReference type="STRING" id="388467.A19Y_0935"/>
<dbReference type="GO" id="GO:0016757">
    <property type="term" value="F:glycosyltransferase activity"/>
    <property type="evidence" value="ECO:0007669"/>
    <property type="project" value="UniProtKB-KW"/>
</dbReference>
<dbReference type="SUPFAM" id="SSF48452">
    <property type="entry name" value="TPR-like"/>
    <property type="match status" value="1"/>
</dbReference>